<dbReference type="EMBL" id="NFLJ01000003">
    <property type="protein sequence ID" value="OUQ36236.1"/>
    <property type="molecule type" value="Genomic_DNA"/>
</dbReference>
<dbReference type="OrthoDB" id="9937503at2"/>
<gene>
    <name evidence="1" type="ORF">B5E75_01545</name>
</gene>
<keyword evidence="2" id="KW-1185">Reference proteome</keyword>
<dbReference type="Proteomes" id="UP000195305">
    <property type="component" value="Unassembled WGS sequence"/>
</dbReference>
<name>A0A1Y4T202_9FIRM</name>
<reference evidence="1 2" key="1">
    <citation type="journal article" date="2018" name="BMC Genomics">
        <title>Whole genome sequencing and function prediction of 133 gut anaerobes isolated from chicken caecum in pure cultures.</title>
        <authorList>
            <person name="Medvecky M."/>
            <person name="Cejkova D."/>
            <person name="Polansky O."/>
            <person name="Karasova D."/>
            <person name="Kubasova T."/>
            <person name="Cizek A."/>
            <person name="Rychlik I."/>
        </authorList>
    </citation>
    <scope>NUCLEOTIDE SEQUENCE [LARGE SCALE GENOMIC DNA]</scope>
    <source>
        <strain evidence="1 2">An13</strain>
    </source>
</reference>
<comment type="caution">
    <text evidence="1">The sequence shown here is derived from an EMBL/GenBank/DDBJ whole genome shotgun (WGS) entry which is preliminary data.</text>
</comment>
<protein>
    <submittedName>
        <fullName evidence="1">Uncharacterized protein</fullName>
    </submittedName>
</protein>
<dbReference type="RefSeq" id="WP_087357044.1">
    <property type="nucleotide sequence ID" value="NZ_AP031415.1"/>
</dbReference>
<evidence type="ECO:0000313" key="2">
    <source>
        <dbReference type="Proteomes" id="UP000195305"/>
    </source>
</evidence>
<accession>A0A1Y4T202</accession>
<dbReference type="AlphaFoldDB" id="A0A1Y4T202"/>
<proteinExistence type="predicted"/>
<evidence type="ECO:0000313" key="1">
    <source>
        <dbReference type="EMBL" id="OUQ36236.1"/>
    </source>
</evidence>
<organism evidence="1 2">
    <name type="scientific">Massilimicrobiota timonensis</name>
    <dbReference type="NCBI Taxonomy" id="1776392"/>
    <lineage>
        <taxon>Bacteria</taxon>
        <taxon>Bacillati</taxon>
        <taxon>Bacillota</taxon>
        <taxon>Erysipelotrichia</taxon>
        <taxon>Erysipelotrichales</taxon>
        <taxon>Erysipelotrichaceae</taxon>
        <taxon>Massilimicrobiota</taxon>
    </lineage>
</organism>
<sequence length="73" mass="8917">MIYVLGIVVVSLIIVYLIVKKNHYFQCRYCYHIWKPNFFQIIGNVNCQVNDYHVRCPYCHHEQNIKRSRENKL</sequence>